<proteinExistence type="predicted"/>
<organism evidence="1 2">
    <name type="scientific">Vreelandella nigrificans</name>
    <dbReference type="NCBI Taxonomy" id="2042704"/>
    <lineage>
        <taxon>Bacteria</taxon>
        <taxon>Pseudomonadati</taxon>
        <taxon>Pseudomonadota</taxon>
        <taxon>Gammaproteobacteria</taxon>
        <taxon>Oceanospirillales</taxon>
        <taxon>Halomonadaceae</taxon>
        <taxon>Vreelandella</taxon>
    </lineage>
</organism>
<dbReference type="EMBL" id="NWUX01000005">
    <property type="protein sequence ID" value="PCF96159.1"/>
    <property type="molecule type" value="Genomic_DNA"/>
</dbReference>
<reference evidence="2" key="1">
    <citation type="submission" date="2017-09" db="EMBL/GenBank/DDBJ databases">
        <authorList>
            <person name="Cho G.-S."/>
            <person name="Oguntoyinbo F.A."/>
            <person name="Cnockaert M."/>
            <person name="Kabisch J."/>
            <person name="Neve H."/>
            <person name="Bockelmann W."/>
            <person name="Wenning M."/>
            <person name="Franz C.M."/>
            <person name="Vandamme P."/>
        </authorList>
    </citation>
    <scope>NUCLEOTIDE SEQUENCE [LARGE SCALE GENOMIC DNA]</scope>
    <source>
        <strain evidence="2">MBT G8648</strain>
    </source>
</reference>
<accession>A0A2A4HP51</accession>
<dbReference type="AlphaFoldDB" id="A0A2A4HP51"/>
<keyword evidence="2" id="KW-1185">Reference proteome</keyword>
<dbReference type="Proteomes" id="UP000218677">
    <property type="component" value="Unassembled WGS sequence"/>
</dbReference>
<protein>
    <submittedName>
        <fullName evidence="1">Uncharacterized protein</fullName>
    </submittedName>
</protein>
<evidence type="ECO:0000313" key="1">
    <source>
        <dbReference type="EMBL" id="PCF96159.1"/>
    </source>
</evidence>
<gene>
    <name evidence="1" type="ORF">CPA45_08590</name>
</gene>
<evidence type="ECO:0000313" key="2">
    <source>
        <dbReference type="Proteomes" id="UP000218677"/>
    </source>
</evidence>
<sequence length="66" mass="7412">MNSYKKRLIRKDTQQLANSHALSAFPAERLVCIEMEQATFAYALFWCGSSAAEMILPKLNAKYSPG</sequence>
<comment type="caution">
    <text evidence="1">The sequence shown here is derived from an EMBL/GenBank/DDBJ whole genome shotgun (WGS) entry which is preliminary data.</text>
</comment>
<name>A0A2A4HP51_9GAMM</name>